<feature type="region of interest" description="Disordered" evidence="1">
    <location>
        <begin position="230"/>
        <end position="360"/>
    </location>
</feature>
<dbReference type="InParanoid" id="A0A2K1R090"/>
<dbReference type="EMBL" id="NKHZ01000022">
    <property type="protein sequence ID" value="PNS20640.1"/>
    <property type="molecule type" value="Genomic_DNA"/>
</dbReference>
<dbReference type="Proteomes" id="UP000243797">
    <property type="component" value="Unassembled WGS sequence"/>
</dbReference>
<protein>
    <submittedName>
        <fullName evidence="2">Uncharacterized protein</fullName>
    </submittedName>
</protein>
<feature type="region of interest" description="Disordered" evidence="1">
    <location>
        <begin position="148"/>
        <end position="198"/>
    </location>
</feature>
<evidence type="ECO:0000313" key="3">
    <source>
        <dbReference type="Proteomes" id="UP000243797"/>
    </source>
</evidence>
<sequence length="438" mass="48687">MDALPQPAKVSRALKQLQIDGNVALGGRGSLKRKRGQDRTAIAPPTPPRSHSVSSQHKSPPIETPRVKSPLPANRKRQSLRGARISDQLDDTIHVAVSETSVEAQGYTNNLQLLDGDKTFQVIELTEYSDEIDEGAADYWFLPNTAVQQSEADAPGRPPPSFKVSRRSSRRRTTNEYARASPRSSTPPVLDNPSAGALPDFSVHSEACSTMDITASRKAAKLQRELRKLEIRANPSLSMKESSPPDPETSGPQNLARGEIPRSSRRPDHVFDKSVRELNPADQNLPVRFNRIQDRRETRMPKTRANGQRDGRAVRDDKRPSAASKRQQRPGSPLERTDDAASAVRLGDSGSRPIEAFPTNPDPELVDHLLYLLADAADEKNLVIALRDKAQDAIRHEVRWESPTSRQRRIKDEITVLDSWELLDEEITNGPKHVQSTD</sequence>
<feature type="compositionally biased region" description="Basic and acidic residues" evidence="1">
    <location>
        <begin position="307"/>
        <end position="320"/>
    </location>
</feature>
<feature type="compositionally biased region" description="Basic and acidic residues" evidence="1">
    <location>
        <begin position="259"/>
        <end position="276"/>
    </location>
</feature>
<organism evidence="2 3">
    <name type="scientific">Sphaceloma murrayae</name>
    <dbReference type="NCBI Taxonomy" id="2082308"/>
    <lineage>
        <taxon>Eukaryota</taxon>
        <taxon>Fungi</taxon>
        <taxon>Dikarya</taxon>
        <taxon>Ascomycota</taxon>
        <taxon>Pezizomycotina</taxon>
        <taxon>Dothideomycetes</taxon>
        <taxon>Dothideomycetidae</taxon>
        <taxon>Myriangiales</taxon>
        <taxon>Elsinoaceae</taxon>
        <taxon>Sphaceloma</taxon>
    </lineage>
</organism>
<comment type="caution">
    <text evidence="2">The sequence shown here is derived from an EMBL/GenBank/DDBJ whole genome shotgun (WGS) entry which is preliminary data.</text>
</comment>
<evidence type="ECO:0000256" key="1">
    <source>
        <dbReference type="SAM" id="MobiDB-lite"/>
    </source>
</evidence>
<keyword evidence="3" id="KW-1185">Reference proteome</keyword>
<dbReference type="OrthoDB" id="3929898at2759"/>
<proteinExistence type="predicted"/>
<feature type="compositionally biased region" description="Basic and acidic residues" evidence="1">
    <location>
        <begin position="291"/>
        <end position="300"/>
    </location>
</feature>
<evidence type="ECO:0000313" key="2">
    <source>
        <dbReference type="EMBL" id="PNS20640.1"/>
    </source>
</evidence>
<accession>A0A2K1R090</accession>
<feature type="region of interest" description="Disordered" evidence="1">
    <location>
        <begin position="1"/>
        <end position="91"/>
    </location>
</feature>
<name>A0A2K1R090_9PEZI</name>
<reference evidence="2 3" key="1">
    <citation type="submission" date="2017-06" db="EMBL/GenBank/DDBJ databases">
        <title>Draft genome sequence of a variant of Elsinoe murrayae.</title>
        <authorList>
            <person name="Cheng Q."/>
        </authorList>
    </citation>
    <scope>NUCLEOTIDE SEQUENCE [LARGE SCALE GENOMIC DNA]</scope>
    <source>
        <strain evidence="2 3">CQ-2017a</strain>
    </source>
</reference>
<dbReference type="AlphaFoldDB" id="A0A2K1R090"/>
<gene>
    <name evidence="2" type="ORF">CAC42_367</name>
</gene>
<feature type="compositionally biased region" description="Polar residues" evidence="1">
    <location>
        <begin position="49"/>
        <end position="58"/>
    </location>
</feature>